<evidence type="ECO:0000313" key="2">
    <source>
        <dbReference type="EMBL" id="AGB49202.1"/>
    </source>
</evidence>
<dbReference type="HOGENOM" id="CLU_207588_1_1_2"/>
<dbReference type="EMBL" id="CP003362">
    <property type="protein sequence ID" value="AGB49202.1"/>
    <property type="molecule type" value="Genomic_DNA"/>
</dbReference>
<keyword evidence="1" id="KW-0812">Transmembrane</keyword>
<reference evidence="3" key="1">
    <citation type="submission" date="2012-02" db="EMBL/GenBank/DDBJ databases">
        <title>Complete sequence of chromosome of Methanomethylovorans hollandica DSM 15978.</title>
        <authorList>
            <person name="Lucas S."/>
            <person name="Copeland A."/>
            <person name="Lapidus A."/>
            <person name="Glavina del Rio T."/>
            <person name="Dalin E."/>
            <person name="Tice H."/>
            <person name="Bruce D."/>
            <person name="Goodwin L."/>
            <person name="Pitluck S."/>
            <person name="Peters L."/>
            <person name="Mikhailova N."/>
            <person name="Held B."/>
            <person name="Kyrpides N."/>
            <person name="Mavromatis K."/>
            <person name="Ivanova N."/>
            <person name="Brettin T."/>
            <person name="Detter J.C."/>
            <person name="Han C."/>
            <person name="Larimer F."/>
            <person name="Land M."/>
            <person name="Hauser L."/>
            <person name="Markowitz V."/>
            <person name="Cheng J.-F."/>
            <person name="Hugenholtz P."/>
            <person name="Woyke T."/>
            <person name="Wu D."/>
            <person name="Spring S."/>
            <person name="Schroeder M."/>
            <person name="Brambilla E."/>
            <person name="Klenk H.-P."/>
            <person name="Eisen J.A."/>
        </authorList>
    </citation>
    <scope>NUCLEOTIDE SEQUENCE [LARGE SCALE GENOMIC DNA]</scope>
    <source>
        <strain evidence="3">DSM 15978 / NBRC 107637 / DMS1</strain>
    </source>
</reference>
<dbReference type="Proteomes" id="UP000010866">
    <property type="component" value="Chromosome"/>
</dbReference>
<dbReference type="RefSeq" id="WP_015324369.1">
    <property type="nucleotide sequence ID" value="NC_019977.1"/>
</dbReference>
<keyword evidence="1" id="KW-0472">Membrane</keyword>
<dbReference type="KEGG" id="mhz:Metho_0963"/>
<feature type="transmembrane region" description="Helical" evidence="1">
    <location>
        <begin position="12"/>
        <end position="31"/>
    </location>
</feature>
<accession>L0KUS5</accession>
<gene>
    <name evidence="2" type="ordered locus">Metho_0963</name>
</gene>
<dbReference type="STRING" id="867904.Metho_0963"/>
<keyword evidence="1" id="KW-1133">Transmembrane helix</keyword>
<keyword evidence="3" id="KW-1185">Reference proteome</keyword>
<name>L0KUS5_METHD</name>
<evidence type="ECO:0000313" key="3">
    <source>
        <dbReference type="Proteomes" id="UP000010866"/>
    </source>
</evidence>
<dbReference type="InterPro" id="IPR054615">
    <property type="entry name" value="Symport_access"/>
</dbReference>
<evidence type="ECO:0000256" key="1">
    <source>
        <dbReference type="SAM" id="Phobius"/>
    </source>
</evidence>
<sequence length="40" mass="4567">MFGINDPQIWLAYLLSVLSALGCIIYGLMHWNDKDPLEES</sequence>
<dbReference type="NCBIfam" id="NF045580">
    <property type="entry name" value="symport_access"/>
    <property type="match status" value="1"/>
</dbReference>
<protein>
    <submittedName>
        <fullName evidence="2">Uncharacterized protein</fullName>
    </submittedName>
</protein>
<proteinExistence type="predicted"/>
<dbReference type="AlphaFoldDB" id="L0KUS5"/>
<organism evidence="2 3">
    <name type="scientific">Methanomethylovorans hollandica (strain DSM 15978 / NBRC 107637 / DMS1)</name>
    <dbReference type="NCBI Taxonomy" id="867904"/>
    <lineage>
        <taxon>Archaea</taxon>
        <taxon>Methanobacteriati</taxon>
        <taxon>Methanobacteriota</taxon>
        <taxon>Stenosarchaea group</taxon>
        <taxon>Methanomicrobia</taxon>
        <taxon>Methanosarcinales</taxon>
        <taxon>Methanosarcinaceae</taxon>
        <taxon>Methanomethylovorans</taxon>
    </lineage>
</organism>
<dbReference type="GeneID" id="80458388"/>